<dbReference type="Pfam" id="PF03120">
    <property type="entry name" value="OB_DNA_ligase"/>
    <property type="match status" value="1"/>
</dbReference>
<keyword evidence="7 11" id="KW-0460">Magnesium</keyword>
<keyword evidence="3 11" id="KW-0235">DNA replication</keyword>
<evidence type="ECO:0000256" key="7">
    <source>
        <dbReference type="ARBA" id="ARBA00022842"/>
    </source>
</evidence>
<dbReference type="SUPFAM" id="SSF47781">
    <property type="entry name" value="RuvA domain 2-like"/>
    <property type="match status" value="1"/>
</dbReference>
<feature type="binding site" evidence="11">
    <location>
        <position position="400"/>
    </location>
    <ligand>
        <name>Zn(2+)</name>
        <dbReference type="ChEBI" id="CHEBI:29105"/>
    </ligand>
</feature>
<dbReference type="InterPro" id="IPR004150">
    <property type="entry name" value="NAD_DNA_ligase_OB"/>
</dbReference>
<feature type="binding site" evidence="11">
    <location>
        <position position="403"/>
    </location>
    <ligand>
        <name>Zn(2+)</name>
        <dbReference type="ChEBI" id="CHEBI:29105"/>
    </ligand>
</feature>
<keyword evidence="4 11" id="KW-0479">Metal-binding</keyword>
<evidence type="ECO:0000256" key="3">
    <source>
        <dbReference type="ARBA" id="ARBA00022705"/>
    </source>
</evidence>
<dbReference type="HAMAP" id="MF_01588">
    <property type="entry name" value="DNA_ligase_A"/>
    <property type="match status" value="1"/>
</dbReference>
<dbReference type="Gene3D" id="1.10.287.610">
    <property type="entry name" value="Helix hairpin bin"/>
    <property type="match status" value="1"/>
</dbReference>
<keyword evidence="8 11" id="KW-0520">NAD</keyword>
<organism evidence="13 14">
    <name type="scientific">Campylobacter majalis</name>
    <dbReference type="NCBI Taxonomy" id="2790656"/>
    <lineage>
        <taxon>Bacteria</taxon>
        <taxon>Pseudomonadati</taxon>
        <taxon>Campylobacterota</taxon>
        <taxon>Epsilonproteobacteria</taxon>
        <taxon>Campylobacterales</taxon>
        <taxon>Campylobacteraceae</taxon>
        <taxon>Campylobacter</taxon>
    </lineage>
</organism>
<dbReference type="GO" id="GO:0003911">
    <property type="term" value="F:DNA ligase (NAD+) activity"/>
    <property type="evidence" value="ECO:0007669"/>
    <property type="project" value="UniProtKB-EC"/>
</dbReference>
<sequence>MVKISNKQAYEKAVETLNEWAKAYYTDDAPIASDAEYDELYHALLEYESKNPSEISLFSPSHKIGGAVSEKFSKATHIKQMWSMEDIFDSYELKAWIARGDKSRFSFVVEPKFDGASLNLLYENGVLVRAITRGDGVTGEDVTQNARVIKSIPLKISYANRIEIRGEVVITKADFEAINADKISRGEPTLANPRNAAAGSLRQLDSSVTASRRLLFVPWGVGEHELGFEKHSQIIQFVKSLGFYYDEFFKICLNESEILSAYSELLKQRDDKPISMDGMVVRVDELSGCDELGYTVKFPKFMVAYKFPAQEQTTRLIDVALQVGRSGVVTPVGVLDEVVIDGARVKSVTLHNFDEISRLGVQKGDYVGVIRSGDVIPKITSVYEARRDGTQTKISRPTHCPECGSHLLDEGVYIKCQNLNCKARVLNSIIYYCSKKCLNIDGLGEAIVTSLYENGLIKRVYDIYFLDEASLLGLDGFKDKKVANLLNAINNSKGCELWRFINGLGCEHIGEVAAKKIASSFGQNWIDVSYDDVASLDGFGTEMANSLIDFLQVNRVEILDLIDIVKPVAKKTEIKQSVFSGKTVVITGTLSKSRDEFKAELESMGAKISSSVSKKTDFVLAGNEAGSKLEKANELGVRVIDESEYNKLAEILIDKKEQESLF</sequence>
<dbReference type="PROSITE" id="PS50172">
    <property type="entry name" value="BRCT"/>
    <property type="match status" value="1"/>
</dbReference>
<evidence type="ECO:0000256" key="2">
    <source>
        <dbReference type="ARBA" id="ARBA00022598"/>
    </source>
</evidence>
<dbReference type="SMART" id="SM00278">
    <property type="entry name" value="HhH1"/>
    <property type="match status" value="3"/>
</dbReference>
<feature type="binding site" evidence="11">
    <location>
        <begin position="34"/>
        <end position="38"/>
    </location>
    <ligand>
        <name>NAD(+)</name>
        <dbReference type="ChEBI" id="CHEBI:57540"/>
    </ligand>
</feature>
<comment type="catalytic activity">
    <reaction evidence="10 11">
        <text>NAD(+) + (deoxyribonucleotide)n-3'-hydroxyl + 5'-phospho-(deoxyribonucleotide)m = (deoxyribonucleotide)n+m + AMP + beta-nicotinamide D-nucleotide.</text>
        <dbReference type="EC" id="6.5.1.2"/>
    </reaction>
</comment>
<dbReference type="Proteomes" id="UP000789803">
    <property type="component" value="Unassembled WGS sequence"/>
</dbReference>
<dbReference type="PANTHER" id="PTHR23389">
    <property type="entry name" value="CHROMOSOME TRANSMISSION FIDELITY FACTOR 18"/>
    <property type="match status" value="1"/>
</dbReference>
<dbReference type="Pfam" id="PF01653">
    <property type="entry name" value="DNA_ligase_aden"/>
    <property type="match status" value="1"/>
</dbReference>
<protein>
    <recommendedName>
        <fullName evidence="11">DNA ligase</fullName>
        <ecNumber evidence="11">6.5.1.2</ecNumber>
    </recommendedName>
    <alternativeName>
        <fullName evidence="11">Polydeoxyribonucleotide synthase [NAD(+)]</fullName>
    </alternativeName>
</protein>
<dbReference type="SUPFAM" id="SSF56091">
    <property type="entry name" value="DNA ligase/mRNA capping enzyme, catalytic domain"/>
    <property type="match status" value="1"/>
</dbReference>
<feature type="binding site" evidence="11">
    <location>
        <position position="421"/>
    </location>
    <ligand>
        <name>Zn(2+)</name>
        <dbReference type="ChEBI" id="CHEBI:29105"/>
    </ligand>
</feature>
<gene>
    <name evidence="11 13" type="primary">ligA</name>
    <name evidence="13" type="ORF">LMG7974_00080</name>
</gene>
<dbReference type="SUPFAM" id="SSF50249">
    <property type="entry name" value="Nucleic acid-binding proteins"/>
    <property type="match status" value="1"/>
</dbReference>
<evidence type="ECO:0000313" key="14">
    <source>
        <dbReference type="Proteomes" id="UP000789803"/>
    </source>
</evidence>
<comment type="cofactor">
    <cofactor evidence="11">
        <name>Mg(2+)</name>
        <dbReference type="ChEBI" id="CHEBI:18420"/>
    </cofactor>
    <cofactor evidence="11">
        <name>Mn(2+)</name>
        <dbReference type="ChEBI" id="CHEBI:29035"/>
    </cofactor>
</comment>
<evidence type="ECO:0000256" key="6">
    <source>
        <dbReference type="ARBA" id="ARBA00022833"/>
    </source>
</evidence>
<dbReference type="Gene3D" id="3.30.470.30">
    <property type="entry name" value="DNA ligase/mRNA capping enzyme"/>
    <property type="match status" value="1"/>
</dbReference>
<feature type="binding site" evidence="11">
    <location>
        <begin position="83"/>
        <end position="84"/>
    </location>
    <ligand>
        <name>NAD(+)</name>
        <dbReference type="ChEBI" id="CHEBI:57540"/>
    </ligand>
</feature>
<dbReference type="EMBL" id="CAJHOF010000001">
    <property type="protein sequence ID" value="CAD7286780.1"/>
    <property type="molecule type" value="Genomic_DNA"/>
</dbReference>
<dbReference type="InterPro" id="IPR001357">
    <property type="entry name" value="BRCT_dom"/>
</dbReference>
<dbReference type="Pfam" id="PF12826">
    <property type="entry name" value="HHH_2"/>
    <property type="match status" value="1"/>
</dbReference>
<keyword evidence="6 11" id="KW-0862">Zinc</keyword>
<dbReference type="InterPro" id="IPR036420">
    <property type="entry name" value="BRCT_dom_sf"/>
</dbReference>
<dbReference type="InterPro" id="IPR041663">
    <property type="entry name" value="DisA/LigA_HHH"/>
</dbReference>
<feature type="binding site" evidence="11">
    <location>
        <position position="167"/>
    </location>
    <ligand>
        <name>NAD(+)</name>
        <dbReference type="ChEBI" id="CHEBI:57540"/>
    </ligand>
</feature>
<dbReference type="InterPro" id="IPR013840">
    <property type="entry name" value="DNAligase_N"/>
</dbReference>
<feature type="binding site" evidence="11">
    <location>
        <position position="133"/>
    </location>
    <ligand>
        <name>NAD(+)</name>
        <dbReference type="ChEBI" id="CHEBI:57540"/>
    </ligand>
</feature>
<keyword evidence="14" id="KW-1185">Reference proteome</keyword>
<dbReference type="NCBIfam" id="NF005932">
    <property type="entry name" value="PRK07956.1"/>
    <property type="match status" value="1"/>
</dbReference>
<dbReference type="InterPro" id="IPR010994">
    <property type="entry name" value="RuvA_2-like"/>
</dbReference>
<dbReference type="Gene3D" id="2.40.50.140">
    <property type="entry name" value="Nucleic acid-binding proteins"/>
    <property type="match status" value="1"/>
</dbReference>
<feature type="binding site" evidence="11">
    <location>
        <position position="416"/>
    </location>
    <ligand>
        <name>Zn(2+)</name>
        <dbReference type="ChEBI" id="CHEBI:29105"/>
    </ligand>
</feature>
<evidence type="ECO:0000256" key="1">
    <source>
        <dbReference type="ARBA" id="ARBA00004067"/>
    </source>
</evidence>
<dbReference type="Gene3D" id="1.10.150.20">
    <property type="entry name" value="5' to 3' exonuclease, C-terminal subdomain"/>
    <property type="match status" value="2"/>
</dbReference>
<evidence type="ECO:0000256" key="8">
    <source>
        <dbReference type="ARBA" id="ARBA00023027"/>
    </source>
</evidence>
<comment type="caution">
    <text evidence="13">The sequence shown here is derived from an EMBL/GenBank/DDBJ whole genome shotgun (WGS) entry which is preliminary data.</text>
</comment>
<dbReference type="InterPro" id="IPR001679">
    <property type="entry name" value="DNA_ligase"/>
</dbReference>
<dbReference type="NCBIfam" id="TIGR00575">
    <property type="entry name" value="dnlj"/>
    <property type="match status" value="1"/>
</dbReference>
<evidence type="ECO:0000259" key="12">
    <source>
        <dbReference type="PROSITE" id="PS50172"/>
    </source>
</evidence>
<comment type="similarity">
    <text evidence="11">Belongs to the NAD-dependent DNA ligase family. LigA subfamily.</text>
</comment>
<dbReference type="Pfam" id="PF03119">
    <property type="entry name" value="DNA_ligase_ZBD"/>
    <property type="match status" value="1"/>
</dbReference>
<evidence type="ECO:0000256" key="5">
    <source>
        <dbReference type="ARBA" id="ARBA00022763"/>
    </source>
</evidence>
<dbReference type="PIRSF" id="PIRSF001604">
    <property type="entry name" value="LigA"/>
    <property type="match status" value="1"/>
</dbReference>
<keyword evidence="11" id="KW-0464">Manganese</keyword>
<evidence type="ECO:0000256" key="11">
    <source>
        <dbReference type="HAMAP-Rule" id="MF_01588"/>
    </source>
</evidence>
<evidence type="ECO:0000256" key="10">
    <source>
        <dbReference type="ARBA" id="ARBA00034005"/>
    </source>
</evidence>
<dbReference type="Pfam" id="PF00533">
    <property type="entry name" value="BRCT"/>
    <property type="match status" value="1"/>
</dbReference>
<dbReference type="PROSITE" id="PS01055">
    <property type="entry name" value="DNA_LIGASE_N1"/>
    <property type="match status" value="1"/>
</dbReference>
<dbReference type="CDD" id="cd17748">
    <property type="entry name" value="BRCT_DNA_ligase_like"/>
    <property type="match status" value="1"/>
</dbReference>
<feature type="active site" description="N6-AMP-lysine intermediate" evidence="11">
    <location>
        <position position="112"/>
    </location>
</feature>
<feature type="domain" description="BRCT" evidence="12">
    <location>
        <begin position="574"/>
        <end position="643"/>
    </location>
</feature>
<dbReference type="RefSeq" id="WP_229931907.1">
    <property type="nucleotide sequence ID" value="NZ_CAJHOF010000001.1"/>
</dbReference>
<evidence type="ECO:0000256" key="9">
    <source>
        <dbReference type="ARBA" id="ARBA00023204"/>
    </source>
</evidence>
<proteinExistence type="inferred from homology"/>
<keyword evidence="9 11" id="KW-0234">DNA repair</keyword>
<dbReference type="InterPro" id="IPR018239">
    <property type="entry name" value="DNA_ligase_AS"/>
</dbReference>
<evidence type="ECO:0000256" key="4">
    <source>
        <dbReference type="ARBA" id="ARBA00022723"/>
    </source>
</evidence>
<evidence type="ECO:0000313" key="13">
    <source>
        <dbReference type="EMBL" id="CAD7286780.1"/>
    </source>
</evidence>
<feature type="binding site" evidence="11">
    <location>
        <position position="110"/>
    </location>
    <ligand>
        <name>NAD(+)</name>
        <dbReference type="ChEBI" id="CHEBI:57540"/>
    </ligand>
</feature>
<reference evidence="13 14" key="1">
    <citation type="submission" date="2020-11" db="EMBL/GenBank/DDBJ databases">
        <authorList>
            <person name="Peeters C."/>
        </authorList>
    </citation>
    <scope>NUCLEOTIDE SEQUENCE [LARGE SCALE GENOMIC DNA]</scope>
    <source>
        <strain evidence="13 14">LMG 7974</strain>
    </source>
</reference>
<dbReference type="Gene3D" id="6.20.10.30">
    <property type="match status" value="1"/>
</dbReference>
<dbReference type="EC" id="6.5.1.2" evidence="11"/>
<dbReference type="Gene3D" id="3.40.50.10190">
    <property type="entry name" value="BRCT domain"/>
    <property type="match status" value="1"/>
</dbReference>
<accession>A0ABM8Q1Z9</accession>
<dbReference type="SUPFAM" id="SSF52113">
    <property type="entry name" value="BRCT domain"/>
    <property type="match status" value="1"/>
</dbReference>
<dbReference type="SMART" id="SM00292">
    <property type="entry name" value="BRCT"/>
    <property type="match status" value="1"/>
</dbReference>
<dbReference type="PANTHER" id="PTHR23389:SF9">
    <property type="entry name" value="DNA LIGASE"/>
    <property type="match status" value="1"/>
</dbReference>
<keyword evidence="2 11" id="KW-0436">Ligase</keyword>
<dbReference type="InterPro" id="IPR003583">
    <property type="entry name" value="Hlx-hairpin-Hlx_DNA-bd_motif"/>
</dbReference>
<comment type="caution">
    <text evidence="11">Lacks conserved residue(s) required for the propagation of feature annotation.</text>
</comment>
<dbReference type="SMART" id="SM00532">
    <property type="entry name" value="LIGANc"/>
    <property type="match status" value="1"/>
</dbReference>
<name>A0ABM8Q1Z9_9BACT</name>
<dbReference type="InterPro" id="IPR012340">
    <property type="entry name" value="NA-bd_OB-fold"/>
</dbReference>
<dbReference type="InterPro" id="IPR004149">
    <property type="entry name" value="Znf_DNAligase_C4"/>
</dbReference>
<dbReference type="InterPro" id="IPR013839">
    <property type="entry name" value="DNAligase_adenylation"/>
</dbReference>
<keyword evidence="5 11" id="KW-0227">DNA damage</keyword>
<dbReference type="CDD" id="cd00114">
    <property type="entry name" value="LIGANc"/>
    <property type="match status" value="1"/>
</dbReference>
<comment type="function">
    <text evidence="1 11">DNA ligase that catalyzes the formation of phosphodiester linkages between 5'-phosphoryl and 3'-hydroxyl groups in double-stranded DNA using NAD as a coenzyme and as the energy source for the reaction. It is essential for DNA replication and repair of damaged DNA.</text>
</comment>
<feature type="binding site" evidence="11">
    <location>
        <position position="306"/>
    </location>
    <ligand>
        <name>NAD(+)</name>
        <dbReference type="ChEBI" id="CHEBI:57540"/>
    </ligand>
</feature>